<evidence type="ECO:0000313" key="2">
    <source>
        <dbReference type="Proteomes" id="UP000308600"/>
    </source>
</evidence>
<protein>
    <submittedName>
        <fullName evidence="1">WD40 repeat-like protein</fullName>
    </submittedName>
</protein>
<evidence type="ECO:0000313" key="1">
    <source>
        <dbReference type="EMBL" id="TFK75974.1"/>
    </source>
</evidence>
<accession>A0ACD3BE91</accession>
<organism evidence="1 2">
    <name type="scientific">Pluteus cervinus</name>
    <dbReference type="NCBI Taxonomy" id="181527"/>
    <lineage>
        <taxon>Eukaryota</taxon>
        <taxon>Fungi</taxon>
        <taxon>Dikarya</taxon>
        <taxon>Basidiomycota</taxon>
        <taxon>Agaricomycotina</taxon>
        <taxon>Agaricomycetes</taxon>
        <taxon>Agaricomycetidae</taxon>
        <taxon>Agaricales</taxon>
        <taxon>Pluteineae</taxon>
        <taxon>Pluteaceae</taxon>
        <taxon>Pluteus</taxon>
    </lineage>
</organism>
<keyword evidence="2" id="KW-1185">Reference proteome</keyword>
<gene>
    <name evidence="1" type="ORF">BDN72DRAFT_831410</name>
</gene>
<dbReference type="Proteomes" id="UP000308600">
    <property type="component" value="Unassembled WGS sequence"/>
</dbReference>
<sequence>MAQTIYVSAATNRFSHAADISASSLIAFGSSNLVCIWDPSVDTDAGVSETLLGHEGRVTAIRFVTNETFISADNKGVLLLWKKVDKKWVASQPLQAHKQSISAICVVRDFVVTGASDSLVKVWTITSGDDGLREIQSISLNGRYALALALTRLPQSEALLLAIGSTGREVQLWVRSDDVFVRSAVLSGHEDWVRGLSFQEPISPEGPLILASGSQDSTIRLWNIELWKKQATSVGTLGDGLSDELLDAFEESLGDMGDEEGGRQISLKRHMLTVKSEDGSRRYSVAFDALLLGHDAGITSLQWRPGTKWGSPFLSSTSTDSSVILWTPSSSEGTPLQNTNSIWINRQRFGDVGGQRLGGFVGGLWAKGGAEMLAWGWSGGWRRWRCDSTDLDRWEEHGAISGHSGSVRGIDWNPAGEYLFSTGLDQTTRIHAPLTNGGEIRWHEIARPQVHGYDLLNIVLLNPLKFASIADEKVIRVFEAPRNFVDLVETLNVAKFSEEEHGRPMAANVPPLGLSNKATGTDASPTHNAAVVDKRRPFEGELAAVTLWPEIEKVFGHGYESITLAVSNSRQLIATACKATTAEHAVIRIYDTQKFHPVGEPLVGHALTITRIAFSPDDNFILSVSRDRSWRLFERQPTGEYAPITSDKSHARIIWDCAWAKEGDVFATASRDKLVKIWAPGDKKLWSLVATIKLDAAATAVDFAPVQDGQRRLAIGLETGEILIYRNDPILKETWMLDTSIERRIAHVDHIHRLAWRPTTANQAQELASCSEDGTLKILKVQMATG</sequence>
<proteinExistence type="predicted"/>
<reference evidence="1 2" key="1">
    <citation type="journal article" date="2019" name="Nat. Ecol. Evol.">
        <title>Megaphylogeny resolves global patterns of mushroom evolution.</title>
        <authorList>
            <person name="Varga T."/>
            <person name="Krizsan K."/>
            <person name="Foldi C."/>
            <person name="Dima B."/>
            <person name="Sanchez-Garcia M."/>
            <person name="Sanchez-Ramirez S."/>
            <person name="Szollosi G.J."/>
            <person name="Szarkandi J.G."/>
            <person name="Papp V."/>
            <person name="Albert L."/>
            <person name="Andreopoulos W."/>
            <person name="Angelini C."/>
            <person name="Antonin V."/>
            <person name="Barry K.W."/>
            <person name="Bougher N.L."/>
            <person name="Buchanan P."/>
            <person name="Buyck B."/>
            <person name="Bense V."/>
            <person name="Catcheside P."/>
            <person name="Chovatia M."/>
            <person name="Cooper J."/>
            <person name="Damon W."/>
            <person name="Desjardin D."/>
            <person name="Finy P."/>
            <person name="Geml J."/>
            <person name="Haridas S."/>
            <person name="Hughes K."/>
            <person name="Justo A."/>
            <person name="Karasinski D."/>
            <person name="Kautmanova I."/>
            <person name="Kiss B."/>
            <person name="Kocsube S."/>
            <person name="Kotiranta H."/>
            <person name="LaButti K.M."/>
            <person name="Lechner B.E."/>
            <person name="Liimatainen K."/>
            <person name="Lipzen A."/>
            <person name="Lukacs Z."/>
            <person name="Mihaltcheva S."/>
            <person name="Morgado L.N."/>
            <person name="Niskanen T."/>
            <person name="Noordeloos M.E."/>
            <person name="Ohm R.A."/>
            <person name="Ortiz-Santana B."/>
            <person name="Ovrebo C."/>
            <person name="Racz N."/>
            <person name="Riley R."/>
            <person name="Savchenko A."/>
            <person name="Shiryaev A."/>
            <person name="Soop K."/>
            <person name="Spirin V."/>
            <person name="Szebenyi C."/>
            <person name="Tomsovsky M."/>
            <person name="Tulloss R.E."/>
            <person name="Uehling J."/>
            <person name="Grigoriev I.V."/>
            <person name="Vagvolgyi C."/>
            <person name="Papp T."/>
            <person name="Martin F.M."/>
            <person name="Miettinen O."/>
            <person name="Hibbett D.S."/>
            <person name="Nagy L.G."/>
        </authorList>
    </citation>
    <scope>NUCLEOTIDE SEQUENCE [LARGE SCALE GENOMIC DNA]</scope>
    <source>
        <strain evidence="1 2">NL-1719</strain>
    </source>
</reference>
<dbReference type="EMBL" id="ML208261">
    <property type="protein sequence ID" value="TFK75974.1"/>
    <property type="molecule type" value="Genomic_DNA"/>
</dbReference>
<name>A0ACD3BE91_9AGAR</name>